<feature type="compositionally biased region" description="Low complexity" evidence="1">
    <location>
        <begin position="521"/>
        <end position="531"/>
    </location>
</feature>
<proteinExistence type="predicted"/>
<feature type="region of interest" description="Disordered" evidence="1">
    <location>
        <begin position="151"/>
        <end position="200"/>
    </location>
</feature>
<feature type="region of interest" description="Disordered" evidence="1">
    <location>
        <begin position="509"/>
        <end position="615"/>
    </location>
</feature>
<feature type="compositionally biased region" description="Low complexity" evidence="1">
    <location>
        <begin position="300"/>
        <end position="309"/>
    </location>
</feature>
<feature type="region of interest" description="Disordered" evidence="1">
    <location>
        <begin position="1"/>
        <end position="92"/>
    </location>
</feature>
<feature type="compositionally biased region" description="Polar residues" evidence="1">
    <location>
        <begin position="366"/>
        <end position="378"/>
    </location>
</feature>
<gene>
    <name evidence="2" type="primary">TBLA0J00170</name>
    <name evidence="2" type="ORF">TBLA_0J00170</name>
</gene>
<dbReference type="EMBL" id="HE806325">
    <property type="protein sequence ID" value="CCH63018.1"/>
    <property type="molecule type" value="Genomic_DNA"/>
</dbReference>
<feature type="compositionally biased region" description="Polar residues" evidence="1">
    <location>
        <begin position="478"/>
        <end position="494"/>
    </location>
</feature>
<feature type="compositionally biased region" description="Polar residues" evidence="1">
    <location>
        <begin position="163"/>
        <end position="175"/>
    </location>
</feature>
<feature type="compositionally biased region" description="Basic and acidic residues" evidence="1">
    <location>
        <begin position="1"/>
        <end position="11"/>
    </location>
</feature>
<feature type="compositionally biased region" description="Polar residues" evidence="1">
    <location>
        <begin position="394"/>
        <end position="403"/>
    </location>
</feature>
<feature type="region of interest" description="Disordered" evidence="1">
    <location>
        <begin position="765"/>
        <end position="845"/>
    </location>
</feature>
<feature type="compositionally biased region" description="Polar residues" evidence="1">
    <location>
        <begin position="66"/>
        <end position="83"/>
    </location>
</feature>
<feature type="region of interest" description="Disordered" evidence="1">
    <location>
        <begin position="217"/>
        <end position="240"/>
    </location>
</feature>
<dbReference type="InParanoid" id="I2H9G6"/>
<feature type="region of interest" description="Disordered" evidence="1">
    <location>
        <begin position="282"/>
        <end position="494"/>
    </location>
</feature>
<feature type="compositionally biased region" description="Basic and acidic residues" evidence="1">
    <location>
        <begin position="556"/>
        <end position="592"/>
    </location>
</feature>
<protein>
    <submittedName>
        <fullName evidence="2">Uncharacterized protein</fullName>
    </submittedName>
</protein>
<dbReference type="STRING" id="1071380.I2H9G6"/>
<evidence type="ECO:0000313" key="2">
    <source>
        <dbReference type="EMBL" id="CCH63018.1"/>
    </source>
</evidence>
<dbReference type="OrthoDB" id="4069534at2759"/>
<feature type="compositionally biased region" description="Basic residues" evidence="1">
    <location>
        <begin position="829"/>
        <end position="845"/>
    </location>
</feature>
<dbReference type="Proteomes" id="UP000002866">
    <property type="component" value="Chromosome 10"/>
</dbReference>
<feature type="compositionally biased region" description="Polar residues" evidence="1">
    <location>
        <begin position="538"/>
        <end position="550"/>
    </location>
</feature>
<feature type="compositionally biased region" description="Polar residues" evidence="1">
    <location>
        <begin position="411"/>
        <end position="428"/>
    </location>
</feature>
<keyword evidence="3" id="KW-1185">Reference proteome</keyword>
<organism evidence="2 3">
    <name type="scientific">Henningerozyma blattae (strain ATCC 34711 / CBS 6284 / DSM 70876 / NBRC 10599 / NRRL Y-10934 / UCD 77-7)</name>
    <name type="common">Yeast</name>
    <name type="synonym">Tetrapisispora blattae</name>
    <dbReference type="NCBI Taxonomy" id="1071380"/>
    <lineage>
        <taxon>Eukaryota</taxon>
        <taxon>Fungi</taxon>
        <taxon>Dikarya</taxon>
        <taxon>Ascomycota</taxon>
        <taxon>Saccharomycotina</taxon>
        <taxon>Saccharomycetes</taxon>
        <taxon>Saccharomycetales</taxon>
        <taxon>Saccharomycetaceae</taxon>
        <taxon>Henningerozyma</taxon>
    </lineage>
</organism>
<evidence type="ECO:0000256" key="1">
    <source>
        <dbReference type="SAM" id="MobiDB-lite"/>
    </source>
</evidence>
<evidence type="ECO:0000313" key="3">
    <source>
        <dbReference type="Proteomes" id="UP000002866"/>
    </source>
</evidence>
<feature type="compositionally biased region" description="Polar residues" evidence="1">
    <location>
        <begin position="44"/>
        <end position="57"/>
    </location>
</feature>
<feature type="compositionally biased region" description="Low complexity" evidence="1">
    <location>
        <begin position="455"/>
        <end position="464"/>
    </location>
</feature>
<name>I2H9G6_HENB6</name>
<dbReference type="eggNOG" id="ENOG502S4ZF">
    <property type="taxonomic scope" value="Eukaryota"/>
</dbReference>
<accession>I2H9G6</accession>
<sequence length="845" mass="95688">MQSLARAKDILDGTYKSGSRRDKRFSSKDLDYPEEEDKDEEYQSHSNINGDNYNDLSYRSAYNYEKSFSPQRKSENIRPSQEFTDTKMNDHDKKKYIISEEDYILLQKLKKQNPDAFTDNDFSVETYHKDTLADQRKLYPSRGQPRKIYESDIDMHHHRNYSRHTTNSTELINRSNEYKGNNKDENDRASTPTLPRRSYKVDSHACLNNRRRNKSISEFEGESRNKDVEREQVNKKDNILSERDHNHHFFQFSDLKIKNREKINYEKLENMIRITDERSRSPIVLSNNEQDSDSDSNYISDTDSNSNLDLDSDSNKGKKIPPPLPKKASRVVSNDMKSALDNRNMDPLQSEAKIKPEVPPKHRSSSKISNTEPISLLNSKKVPPPVVSRGAKSASKSIDTLETTKLPHTPSKYNNVEDTNESNINSSSPLPPVNRKSKPIGFMDSLSKNGLTNASKKSTNKTTSPILKPSSHPDFLESMNNNEKSSKIMSSTNVSPLRTNKYDYLDSLQKKEPHSSQSNLSSPTKTTTPSRKIPRSDSFITSAVASSKNPDTLEDNSLKPELPSKPKNLRKIDGSKRIDKPKEELTTLEKEFSSMTLKSVDKNPPKPPPKKNDLLLPKLRSIERANTKGKSLTPNTDKMEEQIVLKKTAPNVSKRKPTLPEALQKANHLKKSVNSLVESKDSYTSKELEETINKRSALKSPPIVPERKISMPEALKKAQLLKEKKKIANESQARDDIFKETSNVPKNTFELKKAATMESLEAVLMAQRMHGKNSTSSRSSVTKSDSNNSSSSTSSGNSPLFDNSTKYSSSTSSTTELDKNCTKPLRSLTKNRARGPKRHLPSGIK</sequence>
<dbReference type="KEGG" id="tbl:TBLA_0J00170"/>
<reference evidence="2 3" key="1">
    <citation type="journal article" date="2011" name="Proc. Natl. Acad. Sci. U.S.A.">
        <title>Evolutionary erosion of yeast sex chromosomes by mating-type switching accidents.</title>
        <authorList>
            <person name="Gordon J.L."/>
            <person name="Armisen D."/>
            <person name="Proux-Wera E."/>
            <person name="Oheigeartaigh S.S."/>
            <person name="Byrne K.P."/>
            <person name="Wolfe K.H."/>
        </authorList>
    </citation>
    <scope>NUCLEOTIDE SEQUENCE [LARGE SCALE GENOMIC DNA]</scope>
    <source>
        <strain evidence="3">ATCC 34711 / CBS 6284 / DSM 70876 / NBRC 10599 / NRRL Y-10934 / UCD 77-7</strain>
    </source>
</reference>
<feature type="compositionally biased region" description="Basic and acidic residues" evidence="1">
    <location>
        <begin position="176"/>
        <end position="188"/>
    </location>
</feature>
<dbReference type="RefSeq" id="XP_004182537.1">
    <property type="nucleotide sequence ID" value="XM_004182489.1"/>
</dbReference>
<feature type="compositionally biased region" description="Low complexity" evidence="1">
    <location>
        <begin position="773"/>
        <end position="815"/>
    </location>
</feature>
<dbReference type="GeneID" id="14498231"/>
<dbReference type="HOGENOM" id="CLU_337131_0_0_1"/>
<dbReference type="AlphaFoldDB" id="I2H9G6"/>
<dbReference type="FunCoup" id="I2H9G6">
    <property type="interactions" value="70"/>
</dbReference>